<feature type="region of interest" description="Disordered" evidence="1">
    <location>
        <begin position="152"/>
        <end position="181"/>
    </location>
</feature>
<evidence type="ECO:0000313" key="2">
    <source>
        <dbReference type="EMBL" id="KZV83427.1"/>
    </source>
</evidence>
<keyword evidence="3" id="KW-1185">Reference proteome</keyword>
<evidence type="ECO:0000313" key="3">
    <source>
        <dbReference type="Proteomes" id="UP000077266"/>
    </source>
</evidence>
<dbReference type="AlphaFoldDB" id="A0A165CYB6"/>
<accession>A0A165CYB6</accession>
<evidence type="ECO:0000256" key="1">
    <source>
        <dbReference type="SAM" id="MobiDB-lite"/>
    </source>
</evidence>
<dbReference type="EMBL" id="KV426272">
    <property type="protein sequence ID" value="KZV83427.1"/>
    <property type="molecule type" value="Genomic_DNA"/>
</dbReference>
<dbReference type="InParanoid" id="A0A165CYB6"/>
<sequence>MDSEECQNLPLFSHVTSMAITGLENLWDEFSTISPYRARFSEMPELEELSIVVHDLRWPGIEVKCPRLAVFELVIRPDPDLPGTTIDAYSILRFYMSTMVADGPTTMPAGRHMAPLFASGRRYEPRSTCPNMREIRFPSQTTILKSVGLQRSPSLNTARSDSTHTRPTPVYTAAETTEAETPPGRLLNFRNLASGNRGLGY</sequence>
<feature type="compositionally biased region" description="Low complexity" evidence="1">
    <location>
        <begin position="172"/>
        <end position="181"/>
    </location>
</feature>
<name>A0A165CYB6_EXIGL</name>
<proteinExistence type="predicted"/>
<protein>
    <submittedName>
        <fullName evidence="2">Uncharacterized protein</fullName>
    </submittedName>
</protein>
<organism evidence="2 3">
    <name type="scientific">Exidia glandulosa HHB12029</name>
    <dbReference type="NCBI Taxonomy" id="1314781"/>
    <lineage>
        <taxon>Eukaryota</taxon>
        <taxon>Fungi</taxon>
        <taxon>Dikarya</taxon>
        <taxon>Basidiomycota</taxon>
        <taxon>Agaricomycotina</taxon>
        <taxon>Agaricomycetes</taxon>
        <taxon>Auriculariales</taxon>
        <taxon>Exidiaceae</taxon>
        <taxon>Exidia</taxon>
    </lineage>
</organism>
<reference evidence="2 3" key="1">
    <citation type="journal article" date="2016" name="Mol. Biol. Evol.">
        <title>Comparative Genomics of Early-Diverging Mushroom-Forming Fungi Provides Insights into the Origins of Lignocellulose Decay Capabilities.</title>
        <authorList>
            <person name="Nagy L.G."/>
            <person name="Riley R."/>
            <person name="Tritt A."/>
            <person name="Adam C."/>
            <person name="Daum C."/>
            <person name="Floudas D."/>
            <person name="Sun H."/>
            <person name="Yadav J.S."/>
            <person name="Pangilinan J."/>
            <person name="Larsson K.H."/>
            <person name="Matsuura K."/>
            <person name="Barry K."/>
            <person name="Labutti K."/>
            <person name="Kuo R."/>
            <person name="Ohm R.A."/>
            <person name="Bhattacharya S.S."/>
            <person name="Shirouzu T."/>
            <person name="Yoshinaga Y."/>
            <person name="Martin F.M."/>
            <person name="Grigoriev I.V."/>
            <person name="Hibbett D.S."/>
        </authorList>
    </citation>
    <scope>NUCLEOTIDE SEQUENCE [LARGE SCALE GENOMIC DNA]</scope>
    <source>
        <strain evidence="2 3">HHB12029</strain>
    </source>
</reference>
<gene>
    <name evidence="2" type="ORF">EXIGLDRAFT_777589</name>
</gene>
<dbReference type="Proteomes" id="UP000077266">
    <property type="component" value="Unassembled WGS sequence"/>
</dbReference>